<evidence type="ECO:0000256" key="5">
    <source>
        <dbReference type="ARBA" id="ARBA00022505"/>
    </source>
</evidence>
<gene>
    <name evidence="15" type="ORF">D9Q98_009213</name>
</gene>
<evidence type="ECO:0000256" key="6">
    <source>
        <dbReference type="ARBA" id="ARBA00022679"/>
    </source>
</evidence>
<keyword evidence="6 13" id="KW-0808">Transferase</keyword>
<evidence type="ECO:0000256" key="2">
    <source>
        <dbReference type="ARBA" id="ARBA00005046"/>
    </source>
</evidence>
<evidence type="ECO:0000256" key="1">
    <source>
        <dbReference type="ARBA" id="ARBA00001946"/>
    </source>
</evidence>
<dbReference type="GO" id="GO:0005829">
    <property type="term" value="C:cytosol"/>
    <property type="evidence" value="ECO:0007669"/>
    <property type="project" value="TreeGrafter"/>
</dbReference>
<reference evidence="15" key="1">
    <citation type="journal article" date="2019" name="Plant J.">
        <title>Chlorella vulgaris genome assembly and annotation reveals the molecular basis for metabolic acclimation to high light conditions.</title>
        <authorList>
            <person name="Cecchin M."/>
            <person name="Marcolungo L."/>
            <person name="Rossato M."/>
            <person name="Girolomoni L."/>
            <person name="Cosentino E."/>
            <person name="Cuine S."/>
            <person name="Li-Beisson Y."/>
            <person name="Delledonne M."/>
            <person name="Ballottari M."/>
        </authorList>
    </citation>
    <scope>NUCLEOTIDE SEQUENCE</scope>
    <source>
        <strain evidence="15">211/11P</strain>
    </source>
</reference>
<dbReference type="PROSITE" id="PS01079">
    <property type="entry name" value="MOCF_BIOSYNTHESIS_2"/>
    <property type="match status" value="1"/>
</dbReference>
<evidence type="ECO:0000259" key="14">
    <source>
        <dbReference type="SMART" id="SM00852"/>
    </source>
</evidence>
<accession>A0A9D4TP47</accession>
<evidence type="ECO:0000256" key="10">
    <source>
        <dbReference type="ARBA" id="ARBA00022842"/>
    </source>
</evidence>
<dbReference type="InterPro" id="IPR036135">
    <property type="entry name" value="MoeA_linker/N_sf"/>
</dbReference>
<dbReference type="Gene3D" id="3.90.105.10">
    <property type="entry name" value="Molybdopterin biosynthesis moea protein, domain 2"/>
    <property type="match status" value="1"/>
</dbReference>
<dbReference type="FunFam" id="3.40.980.10:FF:000009">
    <property type="entry name" value="Molybdopterin molybdenumtransferase"/>
    <property type="match status" value="1"/>
</dbReference>
<comment type="similarity">
    <text evidence="4">In the C-terminal section; belongs to the MoeA family.</text>
</comment>
<comment type="pathway">
    <text evidence="2 13">Cofactor biosynthesis; molybdopterin biosynthesis.</text>
</comment>
<dbReference type="AlphaFoldDB" id="A0A9D4TP47"/>
<keyword evidence="10 13" id="KW-0460">Magnesium</keyword>
<dbReference type="NCBIfam" id="NF045515">
    <property type="entry name" value="Glp_gephyrin"/>
    <property type="match status" value="1"/>
</dbReference>
<evidence type="ECO:0000256" key="9">
    <source>
        <dbReference type="ARBA" id="ARBA00022840"/>
    </source>
</evidence>
<dbReference type="Proteomes" id="UP001055712">
    <property type="component" value="Unassembled WGS sequence"/>
</dbReference>
<dbReference type="Pfam" id="PF03454">
    <property type="entry name" value="MoeA_C"/>
    <property type="match status" value="1"/>
</dbReference>
<dbReference type="GO" id="GO:0006777">
    <property type="term" value="P:Mo-molybdopterin cofactor biosynthetic process"/>
    <property type="evidence" value="ECO:0007669"/>
    <property type="project" value="UniProtKB-UniRule"/>
</dbReference>
<dbReference type="NCBIfam" id="TIGR00177">
    <property type="entry name" value="molyb_syn"/>
    <property type="match status" value="1"/>
</dbReference>
<keyword evidence="11 13" id="KW-0501">Molybdenum cofactor biosynthesis</keyword>
<keyword evidence="8" id="KW-0547">Nucleotide-binding</keyword>
<comment type="similarity">
    <text evidence="13">Belongs to the MoeA family.</text>
</comment>
<dbReference type="SUPFAM" id="SSF53218">
    <property type="entry name" value="Molybdenum cofactor biosynthesis proteins"/>
    <property type="match status" value="1"/>
</dbReference>
<dbReference type="Gene3D" id="2.170.190.11">
    <property type="entry name" value="Molybdopterin biosynthesis moea protein, domain 3"/>
    <property type="match status" value="1"/>
</dbReference>
<dbReference type="GO" id="GO:0046872">
    <property type="term" value="F:metal ion binding"/>
    <property type="evidence" value="ECO:0007669"/>
    <property type="project" value="UniProtKB-UniRule"/>
</dbReference>
<dbReference type="FunFam" id="2.170.190.11:FF:000001">
    <property type="entry name" value="Molybdopterin molybdenumtransferase"/>
    <property type="match status" value="1"/>
</dbReference>
<dbReference type="InterPro" id="IPR038987">
    <property type="entry name" value="MoeA-like"/>
</dbReference>
<dbReference type="InterPro" id="IPR005110">
    <property type="entry name" value="MoeA_linker/N"/>
</dbReference>
<dbReference type="Pfam" id="PF03453">
    <property type="entry name" value="MoeA_N"/>
    <property type="match status" value="1"/>
</dbReference>
<feature type="domain" description="MoaB/Mog" evidence="14">
    <location>
        <begin position="192"/>
        <end position="337"/>
    </location>
</feature>
<organism evidence="15 16">
    <name type="scientific">Chlorella vulgaris</name>
    <name type="common">Green alga</name>
    <dbReference type="NCBI Taxonomy" id="3077"/>
    <lineage>
        <taxon>Eukaryota</taxon>
        <taxon>Viridiplantae</taxon>
        <taxon>Chlorophyta</taxon>
        <taxon>core chlorophytes</taxon>
        <taxon>Trebouxiophyceae</taxon>
        <taxon>Chlorellales</taxon>
        <taxon>Chlorellaceae</taxon>
        <taxon>Chlorella clade</taxon>
        <taxon>Chlorella</taxon>
    </lineage>
</organism>
<dbReference type="GO" id="GO:0061598">
    <property type="term" value="F:molybdopterin adenylyltransferase activity"/>
    <property type="evidence" value="ECO:0007669"/>
    <property type="project" value="UniProtKB-UniRule"/>
</dbReference>
<evidence type="ECO:0000313" key="16">
    <source>
        <dbReference type="Proteomes" id="UP001055712"/>
    </source>
</evidence>
<dbReference type="EMBL" id="SIDB01000007">
    <property type="protein sequence ID" value="KAI3430801.1"/>
    <property type="molecule type" value="Genomic_DNA"/>
</dbReference>
<evidence type="ECO:0000256" key="7">
    <source>
        <dbReference type="ARBA" id="ARBA00022723"/>
    </source>
</evidence>
<keyword evidence="7 13" id="KW-0479">Metal-binding</keyword>
<dbReference type="Gene3D" id="3.40.980.10">
    <property type="entry name" value="MoaB/Mog-like domain"/>
    <property type="match status" value="1"/>
</dbReference>
<comment type="cofactor">
    <cofactor evidence="1 13">
        <name>Mg(2+)</name>
        <dbReference type="ChEBI" id="CHEBI:18420"/>
    </cofactor>
</comment>
<dbReference type="InterPro" id="IPR005111">
    <property type="entry name" value="MoeA_C_domain_IV"/>
</dbReference>
<dbReference type="Pfam" id="PF00994">
    <property type="entry name" value="MoCF_biosynth"/>
    <property type="match status" value="1"/>
</dbReference>
<keyword evidence="9" id="KW-0067">ATP-binding</keyword>
<dbReference type="PANTHER" id="PTHR10192:SF5">
    <property type="entry name" value="GEPHYRIN"/>
    <property type="match status" value="1"/>
</dbReference>
<evidence type="ECO:0000256" key="13">
    <source>
        <dbReference type="RuleBase" id="RU365090"/>
    </source>
</evidence>
<dbReference type="EC" id="2.10.1.1" evidence="13"/>
<dbReference type="InterPro" id="IPR036425">
    <property type="entry name" value="MoaB/Mog-like_dom_sf"/>
</dbReference>
<evidence type="ECO:0000256" key="3">
    <source>
        <dbReference type="ARBA" id="ARBA00007589"/>
    </source>
</evidence>
<keyword evidence="5 13" id="KW-0500">Molybdenum</keyword>
<keyword evidence="16" id="KW-1185">Reference proteome</keyword>
<dbReference type="GO" id="GO:0061599">
    <property type="term" value="F:molybdopterin molybdotransferase activity"/>
    <property type="evidence" value="ECO:0007669"/>
    <property type="project" value="UniProtKB-UniRule"/>
</dbReference>
<protein>
    <recommendedName>
        <fullName evidence="13">Molybdopterin biosynthesis protein CNX1</fullName>
    </recommendedName>
    <alternativeName>
        <fullName evidence="13">Molybdenum cofactor biosynthesis enzyme CNX1</fullName>
    </alternativeName>
    <domain>
        <recommendedName>
            <fullName evidence="13">Molybdopterin molybdenumtransferase</fullName>
            <shortName evidence="13">MPT Mo-transferase</shortName>
            <ecNumber evidence="13">2.10.1.1</ecNumber>
        </recommendedName>
        <alternativeName>
            <fullName evidence="13">Domain E</fullName>
        </alternativeName>
    </domain>
    <domain>
        <recommendedName>
            <fullName evidence="13">Molybdopterin adenylyltransferase</fullName>
            <shortName evidence="13">MPT adenylyltransferase</shortName>
            <ecNumber evidence="13">2.7.7.75</ecNumber>
        </recommendedName>
        <alternativeName>
            <fullName evidence="13">Domain G</fullName>
        </alternativeName>
    </domain>
</protein>
<evidence type="ECO:0000313" key="15">
    <source>
        <dbReference type="EMBL" id="KAI3430801.1"/>
    </source>
</evidence>
<comment type="catalytic activity">
    <reaction evidence="13">
        <text>molybdopterin + ATP + H(+) = adenylyl-molybdopterin + diphosphate</text>
        <dbReference type="Rhea" id="RHEA:31331"/>
        <dbReference type="ChEBI" id="CHEBI:15378"/>
        <dbReference type="ChEBI" id="CHEBI:30616"/>
        <dbReference type="ChEBI" id="CHEBI:33019"/>
        <dbReference type="ChEBI" id="CHEBI:58698"/>
        <dbReference type="ChEBI" id="CHEBI:62727"/>
    </reaction>
</comment>
<evidence type="ECO:0000256" key="12">
    <source>
        <dbReference type="ARBA" id="ARBA00023268"/>
    </source>
</evidence>
<evidence type="ECO:0000256" key="8">
    <source>
        <dbReference type="ARBA" id="ARBA00022741"/>
    </source>
</evidence>
<dbReference type="InterPro" id="IPR001453">
    <property type="entry name" value="MoaB/Mog_dom"/>
</dbReference>
<dbReference type="InterPro" id="IPR008284">
    <property type="entry name" value="MoCF_biosynth_CS"/>
</dbReference>
<comment type="catalytic activity">
    <reaction evidence="13">
        <text>adenylyl-molybdopterin + molybdate = Mo-molybdopterin + AMP + H(+)</text>
        <dbReference type="Rhea" id="RHEA:35047"/>
        <dbReference type="ChEBI" id="CHEBI:15378"/>
        <dbReference type="ChEBI" id="CHEBI:36264"/>
        <dbReference type="ChEBI" id="CHEBI:62727"/>
        <dbReference type="ChEBI" id="CHEBI:71302"/>
        <dbReference type="ChEBI" id="CHEBI:456215"/>
    </reaction>
</comment>
<dbReference type="CDD" id="cd00887">
    <property type="entry name" value="MoeA"/>
    <property type="match status" value="1"/>
</dbReference>
<dbReference type="Gene3D" id="2.40.340.10">
    <property type="entry name" value="MoeA, C-terminal, domain IV"/>
    <property type="match status" value="1"/>
</dbReference>
<keyword evidence="12" id="KW-0511">Multifunctional enzyme</keyword>
<comment type="function">
    <text evidence="13">Catalyzes two steps in the biosynthesis of the molybdenum cofactor. In the first step, molybdopterin is adenylated. Subsequently, molybdate is inserted into adenylated molybdopterin and AMP is released.</text>
</comment>
<sequence>MAADGAPATPSAFYKMLAVPEAQELILSETQELPAVEVRFQDALHHTLAAEVRAVEPVPGFRASIKDGYAVVSSDGTGEYEVAFEAFAGLSPRTLQPGTVAYIGTGGPLPEGSDAVVQIEDTEFLGAAPSGAKRVRIVKAVAPGCDVRQVGSDMAAGEVVLQAGHHIGAAEVGILASVGATRVTVHRKPHVAVLSTGDEVCEPDATDLKLGQIRDANRAMLLAAAAGTGAKVTDVGIARDTAANVEAALDKAISEGADILITTGGVSMGDKDFIKPLLERRGTVFFGKVKMKPGKPLTFAKVPVPQQGRSLLVFGLPGNPVSSLVTFHLAVVPCIRKMEGWQEPRLRRVHVRTAMGIKMDPERPEYHRAVAHWARPAGAEPSACCGELVASSTGGQISSRLLSLRSANVLLEIPQADGVLPAGTVVSALVLGDLGAMPMPETPAVTVLP</sequence>
<dbReference type="SUPFAM" id="SSF63882">
    <property type="entry name" value="MoeA N-terminal region -like"/>
    <property type="match status" value="1"/>
</dbReference>
<reference evidence="15" key="2">
    <citation type="submission" date="2020-11" db="EMBL/GenBank/DDBJ databases">
        <authorList>
            <person name="Cecchin M."/>
            <person name="Marcolungo L."/>
            <person name="Rossato M."/>
            <person name="Girolomoni L."/>
            <person name="Cosentino E."/>
            <person name="Cuine S."/>
            <person name="Li-Beisson Y."/>
            <person name="Delledonne M."/>
            <person name="Ballottari M."/>
        </authorList>
    </citation>
    <scope>NUCLEOTIDE SEQUENCE</scope>
    <source>
        <strain evidence="15">211/11P</strain>
        <tissue evidence="15">Whole cell</tissue>
    </source>
</reference>
<dbReference type="OrthoDB" id="4349954at2759"/>
<comment type="similarity">
    <text evidence="3">In the N-terminal section; belongs to the MoaB/Mog family.</text>
</comment>
<name>A0A9D4TP47_CHLVU</name>
<dbReference type="SUPFAM" id="SSF63867">
    <property type="entry name" value="MoeA C-terminal domain-like"/>
    <property type="match status" value="1"/>
</dbReference>
<evidence type="ECO:0000256" key="4">
    <source>
        <dbReference type="ARBA" id="ARBA00008339"/>
    </source>
</evidence>
<comment type="caution">
    <text evidence="15">The sequence shown here is derived from an EMBL/GenBank/DDBJ whole genome shotgun (WGS) entry which is preliminary data.</text>
</comment>
<dbReference type="GO" id="GO:0005524">
    <property type="term" value="F:ATP binding"/>
    <property type="evidence" value="ECO:0007669"/>
    <property type="project" value="UniProtKB-UniRule"/>
</dbReference>
<dbReference type="PANTHER" id="PTHR10192">
    <property type="entry name" value="MOLYBDOPTERIN BIOSYNTHESIS PROTEIN"/>
    <property type="match status" value="1"/>
</dbReference>
<dbReference type="EC" id="2.7.7.75" evidence="13"/>
<evidence type="ECO:0000256" key="11">
    <source>
        <dbReference type="ARBA" id="ARBA00023150"/>
    </source>
</evidence>
<dbReference type="InterPro" id="IPR036688">
    <property type="entry name" value="MoeA_C_domain_IV_sf"/>
</dbReference>
<dbReference type="SMART" id="SM00852">
    <property type="entry name" value="MoCF_biosynth"/>
    <property type="match status" value="1"/>
</dbReference>
<proteinExistence type="inferred from homology"/>